<dbReference type="STRING" id="1732.SAMN02910417_02691"/>
<keyword evidence="1" id="KW-0472">Membrane</keyword>
<keyword evidence="3" id="KW-1185">Reference proteome</keyword>
<dbReference type="EMBL" id="FMXR01000030">
    <property type="protein sequence ID" value="SDB36540.1"/>
    <property type="molecule type" value="Genomic_DNA"/>
</dbReference>
<dbReference type="RefSeq" id="WP_090174846.1">
    <property type="nucleotide sequence ID" value="NZ_FMXR01000030.1"/>
</dbReference>
<name>A0A1G6CUK5_EUBOX</name>
<gene>
    <name evidence="2" type="ORF">SAMN02910417_02691</name>
</gene>
<dbReference type="Proteomes" id="UP000199228">
    <property type="component" value="Unassembled WGS sequence"/>
</dbReference>
<organism evidence="2 3">
    <name type="scientific">Eubacterium oxidoreducens</name>
    <dbReference type="NCBI Taxonomy" id="1732"/>
    <lineage>
        <taxon>Bacteria</taxon>
        <taxon>Bacillati</taxon>
        <taxon>Bacillota</taxon>
        <taxon>Clostridia</taxon>
        <taxon>Eubacteriales</taxon>
        <taxon>Eubacteriaceae</taxon>
        <taxon>Eubacterium</taxon>
    </lineage>
</organism>
<protein>
    <submittedName>
        <fullName evidence="2">Uncharacterized protein</fullName>
    </submittedName>
</protein>
<keyword evidence="1" id="KW-0812">Transmembrane</keyword>
<dbReference type="Pfam" id="PF20462">
    <property type="entry name" value="DUF6715"/>
    <property type="match status" value="1"/>
</dbReference>
<proteinExistence type="predicted"/>
<reference evidence="2 3" key="1">
    <citation type="submission" date="2016-10" db="EMBL/GenBank/DDBJ databases">
        <authorList>
            <person name="de Groot N.N."/>
        </authorList>
    </citation>
    <scope>NUCLEOTIDE SEQUENCE [LARGE SCALE GENOMIC DNA]</scope>
    <source>
        <strain evidence="2 3">DSM 3217</strain>
    </source>
</reference>
<accession>A0A1G6CUK5</accession>
<dbReference type="InterPro" id="IPR046563">
    <property type="entry name" value="DUF6715"/>
</dbReference>
<evidence type="ECO:0000256" key="1">
    <source>
        <dbReference type="SAM" id="Phobius"/>
    </source>
</evidence>
<dbReference type="AlphaFoldDB" id="A0A1G6CUK5"/>
<keyword evidence="1" id="KW-1133">Transmembrane helix</keyword>
<feature type="transmembrane region" description="Helical" evidence="1">
    <location>
        <begin position="7"/>
        <end position="25"/>
    </location>
</feature>
<evidence type="ECO:0000313" key="2">
    <source>
        <dbReference type="EMBL" id="SDB36540.1"/>
    </source>
</evidence>
<dbReference type="OrthoDB" id="9795825at2"/>
<sequence length="195" mass="22448">MKKAIRMVIVAIIMAGLIVGYYYYLSHRNTTKAAEETTEELTEIEDILTTDLENDYPPSPREVIKFYDRIVSCYYSGECSKEDITNLSQVQWALLDPQLQEINPIATFADSVNADIEQNQEMKRSIINVTVCSSLDVEYKTVQGDDIAIVYDTYFMKEGSSFENTKQQYALRQDEDKKWRIIAFDLSNVNTTTED</sequence>
<evidence type="ECO:0000313" key="3">
    <source>
        <dbReference type="Proteomes" id="UP000199228"/>
    </source>
</evidence>